<dbReference type="InterPro" id="IPR017853">
    <property type="entry name" value="GH"/>
</dbReference>
<dbReference type="GO" id="GO:0004553">
    <property type="term" value="F:hydrolase activity, hydrolyzing O-glycosyl compounds"/>
    <property type="evidence" value="ECO:0007669"/>
    <property type="project" value="InterPro"/>
</dbReference>
<proteinExistence type="predicted"/>
<keyword evidence="4" id="KW-1185">Reference proteome</keyword>
<keyword evidence="1" id="KW-0732">Signal</keyword>
<evidence type="ECO:0000259" key="2">
    <source>
        <dbReference type="Pfam" id="PF06452"/>
    </source>
</evidence>
<dbReference type="SUPFAM" id="SSF51445">
    <property type="entry name" value="(Trans)glycosidases"/>
    <property type="match status" value="1"/>
</dbReference>
<dbReference type="Proteomes" id="UP000245959">
    <property type="component" value="Unassembled WGS sequence"/>
</dbReference>
<dbReference type="InterPro" id="IPR010502">
    <property type="entry name" value="Carb-bd_dom_fam9"/>
</dbReference>
<dbReference type="SUPFAM" id="SSF49344">
    <property type="entry name" value="CBD9-like"/>
    <property type="match status" value="1"/>
</dbReference>
<reference evidence="3 4" key="1">
    <citation type="submission" date="2018-04" db="EMBL/GenBank/DDBJ databases">
        <title>Genomic Encyclopedia of Type Strains, Phase IV (KMG-IV): sequencing the most valuable type-strain genomes for metagenomic binning, comparative biology and taxonomic classification.</title>
        <authorList>
            <person name="Goeker M."/>
        </authorList>
    </citation>
    <scope>NUCLEOTIDE SEQUENCE [LARGE SCALE GENOMIC DNA]</scope>
    <source>
        <strain evidence="3 4">DSM 14823</strain>
    </source>
</reference>
<evidence type="ECO:0000313" key="3">
    <source>
        <dbReference type="EMBL" id="PVY34772.1"/>
    </source>
</evidence>
<comment type="caution">
    <text evidence="3">The sequence shown here is derived from an EMBL/GenBank/DDBJ whole genome shotgun (WGS) entry which is preliminary data.</text>
</comment>
<dbReference type="PANTHER" id="PTHR12631">
    <property type="entry name" value="ALPHA-L-IDURONIDASE"/>
    <property type="match status" value="1"/>
</dbReference>
<gene>
    <name evidence="3" type="ORF">C8D82_14716</name>
</gene>
<dbReference type="Gene3D" id="2.60.40.1190">
    <property type="match status" value="1"/>
</dbReference>
<dbReference type="GO" id="GO:0016052">
    <property type="term" value="P:carbohydrate catabolic process"/>
    <property type="evidence" value="ECO:0007669"/>
    <property type="project" value="InterPro"/>
</dbReference>
<dbReference type="PANTHER" id="PTHR12631:SF10">
    <property type="entry name" value="BETA-XYLOSIDASE-LIKE PROTEIN-RELATED"/>
    <property type="match status" value="1"/>
</dbReference>
<accession>A0A2U1AEC3</accession>
<dbReference type="InterPro" id="IPR051923">
    <property type="entry name" value="Glycosyl_Hydrolase_39"/>
</dbReference>
<dbReference type="GeneID" id="78297112"/>
<organism evidence="3 4">
    <name type="scientific">Victivallis vadensis</name>
    <dbReference type="NCBI Taxonomy" id="172901"/>
    <lineage>
        <taxon>Bacteria</taxon>
        <taxon>Pseudomonadati</taxon>
        <taxon>Lentisphaerota</taxon>
        <taxon>Lentisphaeria</taxon>
        <taxon>Victivallales</taxon>
        <taxon>Victivallaceae</taxon>
        <taxon>Victivallis</taxon>
    </lineage>
</organism>
<evidence type="ECO:0000313" key="4">
    <source>
        <dbReference type="Proteomes" id="UP000245959"/>
    </source>
</evidence>
<dbReference type="EMBL" id="QEKH01000047">
    <property type="protein sequence ID" value="PVY34772.1"/>
    <property type="molecule type" value="Genomic_DNA"/>
</dbReference>
<protein>
    <submittedName>
        <fullName evidence="3">Carbohydrate binding protein with CBM9 domain</fullName>
    </submittedName>
</protein>
<dbReference type="Pfam" id="PF06452">
    <property type="entry name" value="CBM9_1"/>
    <property type="match status" value="1"/>
</dbReference>
<feature type="chain" id="PRO_5015737504" evidence="1">
    <location>
        <begin position="21"/>
        <end position="1070"/>
    </location>
</feature>
<sequence length="1070" mass="117201">MNFHALWNCALLALSLPLPAAVTLYPAGGGSNLRVPVIAPAPGGAKGKAVDFEGVRFTYELLPHFRAAETGELEFFVRDLPRRLEKAVLVLTGADGGKLELLVNPASTGRTFTLRSGKSKAVSAERPQIAKWRKYRLELLPGKAVFHAGGETVCVPLPPGFRPVRLAVYAAMVDELSYRSGGAELKLDWEQDYTARVEPAKHSGGVSAALHGFDSFAVSTDPAKRDCPTLQLANSTDAERAVTLEYSVKSELGKLDRSWKQQFRLAPGEEVIEAVKFPFPLTSDLYHLTLKTTGTDNGDGFRRHFLYAEPRGEKPGPGLFGLHDCDVNTFGFWPDALPLRYSHKYLRWGYVVGPAWLKDFDGGYGLDPDTPPAEWNWNEKLDWELASGREMYVCLQSTPLSDWQRERPYKKMRKLAWGWSGGFPKLDRYAEFVRAAGERYKGRIRLWEVENEPNASSHMPDKPGDYAQICRTVAAALKPLDRANVIFGISGTSTFVPWMGKVLAAGGCPALDAISWHTYTTPEQPDKAGLPDMLREARKVASKYNRFFNSETGILTAFRYRADEPIPPETVAEKVAARAAGFVSKNAWPGRVNDEYRASMSIVKNAAINFLAGTEAFIFFGWNPKWPAEPAKWQQNTPSFSLISATADGERTPSLATLAVGVLAMQFEGVVLNPAPVPAGSGGVNGGIFRKADGGEVALLWSQGPTGSVLLASPAPELELVSLYGEKSALKPVSSARGVNTFLLPLTDRPLYVHADRAGMRLEASPVDAVKVRELPDGKAAVTFTLLNRSDKAWNARIKAPSDRQFHITPAAASIEIAPKKRRNLTFQLEPAQQPQQPEFHLPFAVELPGGGDFRYSVKLANRPAVKIGRTPSQPLMLNRVEQAVVGRPPKLASLQEDYFWGGPDELSGEARLAYDDNALYLTVKVHDANLKAPEPWPGVAGSSLELFLDLRTPEQGLGGAHYGDGVCQFLIRPELPGVKAAIWSPQLPDAVRSGVAVTGKTQKDGYEVTVTLPWRAFGLRRVPESFGFDLGLNGAFPDQAKRKTQLMLFGTAQNFRSAAGFGRIHTQEK</sequence>
<dbReference type="GO" id="GO:0030246">
    <property type="term" value="F:carbohydrate binding"/>
    <property type="evidence" value="ECO:0007669"/>
    <property type="project" value="InterPro"/>
</dbReference>
<feature type="signal peptide" evidence="1">
    <location>
        <begin position="1"/>
        <end position="20"/>
    </location>
</feature>
<dbReference type="Gene3D" id="3.20.20.80">
    <property type="entry name" value="Glycosidases"/>
    <property type="match status" value="1"/>
</dbReference>
<dbReference type="AlphaFoldDB" id="A0A2U1AEC3"/>
<dbReference type="OrthoDB" id="9776971at2"/>
<dbReference type="RefSeq" id="WP_116885849.1">
    <property type="nucleotide sequence ID" value="NZ_CABMMC010000004.1"/>
</dbReference>
<evidence type="ECO:0000256" key="1">
    <source>
        <dbReference type="SAM" id="SignalP"/>
    </source>
</evidence>
<feature type="domain" description="Carbohydrate-binding" evidence="2">
    <location>
        <begin position="898"/>
        <end position="1066"/>
    </location>
</feature>
<name>A0A2U1AEC3_9BACT</name>